<name>A0A1Q8YJJ3_9BURK</name>
<organism evidence="1 2">
    <name type="scientific">Rhodoferax antarcticus ANT.BR</name>
    <dbReference type="NCBI Taxonomy" id="1111071"/>
    <lineage>
        <taxon>Bacteria</taxon>
        <taxon>Pseudomonadati</taxon>
        <taxon>Pseudomonadota</taxon>
        <taxon>Betaproteobacteria</taxon>
        <taxon>Burkholderiales</taxon>
        <taxon>Comamonadaceae</taxon>
        <taxon>Rhodoferax</taxon>
    </lineage>
</organism>
<dbReference type="RefSeq" id="WP_139313278.1">
    <property type="nucleotide sequence ID" value="NZ_MSYM01000005.1"/>
</dbReference>
<dbReference type="STRING" id="81479.RA876_16505"/>
<evidence type="ECO:0000313" key="1">
    <source>
        <dbReference type="EMBL" id="OLP08206.1"/>
    </source>
</evidence>
<sequence length="505" mass="54252">MTKTNTKKRCELTKLWPLASGTWSPDLHGTGFILSQTANQHGPSSVLQRDDLSALLQAGCVLDVPQAMFPPEFKFCPRSGKALQLAPQTATGISWVPPFGAAPLAPRASRAVRGLRQAAMAIKLTRQDQRRADTDPDASLGLPPPGDYEYFSTPAGSRAAVLLALDPAKGLLYLLLPTSKRWELLEHDGGGLLAESRCARSDWRCELAVDGLRSLLFLPTESGLACLSPDAASLGFEVDYIGDAPAIGAPLQFGEQVWAPLRLADGGIRFVSASVSGEAGAQVDLPATSTGVSALGALHAPLADGRTALWPCDNGQLLLRKQASGALVASFQAWPAGVQPSFEFGSPYLSRDGSLWQLCFDTQHDSYIYLQLGVDKSERASALAPRLCSGSFNFRFATKFKSEPWLEPEHGDDGGSDEVVLPLLESTSSVAVLGLKLETTAGLADLLRSSERMRAVLVLDDASSQTAFHMLVVAEPWRLRVFIHAGLLWAYHPLLSRLDGWTLQP</sequence>
<dbReference type="AlphaFoldDB" id="A0A1Q8YJJ3"/>
<evidence type="ECO:0000313" key="2">
    <source>
        <dbReference type="Proteomes" id="UP000185911"/>
    </source>
</evidence>
<accession>A0A1Q8YJJ3</accession>
<reference evidence="1 2" key="1">
    <citation type="submission" date="2017-01" db="EMBL/GenBank/DDBJ databases">
        <title>Genome sequence of Rhodoferax antarcticus ANT.BR, a psychrophilic purple nonsulfur bacterium from an Antarctic microbial mat.</title>
        <authorList>
            <person name="Baker J."/>
            <person name="Riester C."/>
            <person name="Skinner B."/>
            <person name="Newell A."/>
            <person name="Swingley W."/>
            <person name="Madigan M."/>
            <person name="Jung D."/>
            <person name="Asao M."/>
            <person name="Chen M."/>
            <person name="Loughlin P."/>
            <person name="Pan H."/>
            <person name="Lin S."/>
            <person name="Li N."/>
            <person name="Shaw J."/>
            <person name="Prado M."/>
            <person name="Sherman C."/>
            <person name="Li X."/>
            <person name="Tang J."/>
            <person name="Blankenship R."/>
            <person name="Zhao T."/>
            <person name="Touchman J."/>
            <person name="Sattley M."/>
        </authorList>
    </citation>
    <scope>NUCLEOTIDE SEQUENCE [LARGE SCALE GENOMIC DNA]</scope>
    <source>
        <strain evidence="1 2">ANT.BR</strain>
    </source>
</reference>
<proteinExistence type="predicted"/>
<comment type="caution">
    <text evidence="1">The sequence shown here is derived from an EMBL/GenBank/DDBJ whole genome shotgun (WGS) entry which is preliminary data.</text>
</comment>
<keyword evidence="2" id="KW-1185">Reference proteome</keyword>
<dbReference type="Proteomes" id="UP000185911">
    <property type="component" value="Unassembled WGS sequence"/>
</dbReference>
<gene>
    <name evidence="1" type="ORF">BLL52_0494</name>
</gene>
<dbReference type="EMBL" id="MSYM01000005">
    <property type="protein sequence ID" value="OLP08206.1"/>
    <property type="molecule type" value="Genomic_DNA"/>
</dbReference>
<protein>
    <submittedName>
        <fullName evidence="1">Uncharacterized protein</fullName>
    </submittedName>
</protein>